<dbReference type="STRING" id="1048340.SAMN05444487_103178"/>
<evidence type="ECO:0000256" key="1">
    <source>
        <dbReference type="ARBA" id="ARBA00022729"/>
    </source>
</evidence>
<dbReference type="PANTHER" id="PTHR21666">
    <property type="entry name" value="PEPTIDASE-RELATED"/>
    <property type="match status" value="1"/>
</dbReference>
<reference evidence="6 7" key="1">
    <citation type="submission" date="2016-10" db="EMBL/GenBank/DDBJ databases">
        <authorList>
            <person name="de Groot N.N."/>
        </authorList>
    </citation>
    <scope>NUCLEOTIDE SEQUENCE [LARGE SCALE GENOMIC DNA]</scope>
    <source>
        <strain evidence="6 7">DSM 45610</strain>
    </source>
</reference>
<feature type="coiled-coil region" evidence="2">
    <location>
        <begin position="188"/>
        <end position="229"/>
    </location>
</feature>
<keyword evidence="2" id="KW-0175">Coiled coil</keyword>
<dbReference type="InterPro" id="IPR011055">
    <property type="entry name" value="Dup_hybrid_motif"/>
</dbReference>
<evidence type="ECO:0000256" key="2">
    <source>
        <dbReference type="SAM" id="Coils"/>
    </source>
</evidence>
<dbReference type="OrthoDB" id="9805799at2"/>
<feature type="chain" id="PRO_5011547053" evidence="3">
    <location>
        <begin position="28"/>
        <end position="367"/>
    </location>
</feature>
<dbReference type="InterPro" id="IPR016047">
    <property type="entry name" value="M23ase_b-sheet_dom"/>
</dbReference>
<dbReference type="AlphaFoldDB" id="A0A1H2TLP2"/>
<protein>
    <submittedName>
        <fullName evidence="6">Peptidase family M23</fullName>
    </submittedName>
</protein>
<feature type="coiled-coil region" evidence="2">
    <location>
        <begin position="30"/>
        <end position="106"/>
    </location>
</feature>
<dbReference type="Gene3D" id="6.10.250.3150">
    <property type="match status" value="1"/>
</dbReference>
<evidence type="ECO:0000313" key="7">
    <source>
        <dbReference type="Proteomes" id="UP000198534"/>
    </source>
</evidence>
<dbReference type="EMBL" id="FNNQ01000003">
    <property type="protein sequence ID" value="SDW44883.1"/>
    <property type="molecule type" value="Genomic_DNA"/>
</dbReference>
<accession>A0A1H2TLP2</accession>
<evidence type="ECO:0000259" key="5">
    <source>
        <dbReference type="Pfam" id="PF24568"/>
    </source>
</evidence>
<feature type="domain" description="Peptidoglycan hydrolase PcsB coiled-coil" evidence="5">
    <location>
        <begin position="93"/>
        <end position="165"/>
    </location>
</feature>
<dbReference type="InterPro" id="IPR050570">
    <property type="entry name" value="Cell_wall_metabolism_enzyme"/>
</dbReference>
<feature type="domain" description="M23ase beta-sheet core" evidence="4">
    <location>
        <begin position="266"/>
        <end position="362"/>
    </location>
</feature>
<gene>
    <name evidence="6" type="ORF">SAMN05444487_103178</name>
</gene>
<feature type="signal peptide" evidence="3">
    <location>
        <begin position="1"/>
        <end position="27"/>
    </location>
</feature>
<name>A0A1H2TLP2_9BACL</name>
<keyword evidence="7" id="KW-1185">Reference proteome</keyword>
<dbReference type="SUPFAM" id="SSF51261">
    <property type="entry name" value="Duplicated hybrid motif"/>
    <property type="match status" value="1"/>
</dbReference>
<proteinExistence type="predicted"/>
<dbReference type="Gene3D" id="2.70.70.10">
    <property type="entry name" value="Glucose Permease (Domain IIA)"/>
    <property type="match status" value="1"/>
</dbReference>
<dbReference type="CDD" id="cd12797">
    <property type="entry name" value="M23_peptidase"/>
    <property type="match status" value="1"/>
</dbReference>
<dbReference type="PANTHER" id="PTHR21666:SF289">
    <property type="entry name" value="L-ALA--D-GLU ENDOPEPTIDASE"/>
    <property type="match status" value="1"/>
</dbReference>
<evidence type="ECO:0000259" key="4">
    <source>
        <dbReference type="Pfam" id="PF01551"/>
    </source>
</evidence>
<dbReference type="GO" id="GO:0004222">
    <property type="term" value="F:metalloendopeptidase activity"/>
    <property type="evidence" value="ECO:0007669"/>
    <property type="project" value="TreeGrafter"/>
</dbReference>
<evidence type="ECO:0000256" key="3">
    <source>
        <dbReference type="SAM" id="SignalP"/>
    </source>
</evidence>
<dbReference type="Pfam" id="PF24568">
    <property type="entry name" value="CC_PcsB"/>
    <property type="match status" value="1"/>
</dbReference>
<keyword evidence="1 3" id="KW-0732">Signal</keyword>
<sequence length="367" mass="41830">MTKRWIAGLSSFILAVTLLFTPGVSFADNIKDKKEKIKKRDKEIQRLEKEKKQTKVDVQKALAKWKKQKKELQKVNQSVYSTEQQLAASKRKIKKKKEQIKGQQNQFNDRVRVIYKQGNMFYLKALSEAKSLGELLDRIALVRQITKQDRHLLDTFEKDQKELAQSQTKMKSLLVKQKQKASDSNQLYKKLTADYAKMEKDLKKLGDKKENLEEVNEKEKQTIRDLIRQNDGGGKYTGGRFSYPVNGKITSPYGMRYHPILKRNKLHSGVDFSGTINTPIHAPADGKVIASRPANGYGYIVVIDHGGGISTLYAHMYPQNVKVKQGDTVRRGERIAGIGNNGWSTGAHLHFEVLKNGQVTNPMPYLK</sequence>
<dbReference type="Proteomes" id="UP000198534">
    <property type="component" value="Unassembled WGS sequence"/>
</dbReference>
<dbReference type="Pfam" id="PF01551">
    <property type="entry name" value="Peptidase_M23"/>
    <property type="match status" value="1"/>
</dbReference>
<organism evidence="6 7">
    <name type="scientific">Marininema mesophilum</name>
    <dbReference type="NCBI Taxonomy" id="1048340"/>
    <lineage>
        <taxon>Bacteria</taxon>
        <taxon>Bacillati</taxon>
        <taxon>Bacillota</taxon>
        <taxon>Bacilli</taxon>
        <taxon>Bacillales</taxon>
        <taxon>Thermoactinomycetaceae</taxon>
        <taxon>Marininema</taxon>
    </lineage>
</organism>
<dbReference type="InterPro" id="IPR057309">
    <property type="entry name" value="PcsB_CC"/>
</dbReference>
<dbReference type="RefSeq" id="WP_091736784.1">
    <property type="nucleotide sequence ID" value="NZ_FNNQ01000003.1"/>
</dbReference>
<evidence type="ECO:0000313" key="6">
    <source>
        <dbReference type="EMBL" id="SDW44883.1"/>
    </source>
</evidence>